<proteinExistence type="predicted"/>
<evidence type="ECO:0000313" key="3">
    <source>
        <dbReference type="Proteomes" id="UP000275137"/>
    </source>
</evidence>
<sequence length="227" mass="24747">MLRSLFFSIALLLSASAHAARPFVTDDARLTRAGGCQLESWTRLYSNSSELWALPACNPGGNLEVTLGTGLSRQHGAGTTADYVLQLKTLFRELQPNGWGIGIAAGVISHPEASPGPNQLGNRYLYIPYSASFMDDALVIHLNLGVLRDRETDRHSATWGSGAELALTPRLSGVAEMYGDDRGGRFYQTGLRYSVIPQLLQLDSTVGQRVDGMRDDAWLSFGLRYTP</sequence>
<dbReference type="Proteomes" id="UP000275137">
    <property type="component" value="Unassembled WGS sequence"/>
</dbReference>
<evidence type="ECO:0000256" key="1">
    <source>
        <dbReference type="SAM" id="SignalP"/>
    </source>
</evidence>
<comment type="caution">
    <text evidence="2">The sequence shown here is derived from an EMBL/GenBank/DDBJ whole genome shotgun (WGS) entry which is preliminary data.</text>
</comment>
<evidence type="ECO:0008006" key="4">
    <source>
        <dbReference type="Google" id="ProtNLM"/>
    </source>
</evidence>
<dbReference type="AlphaFoldDB" id="A0A3N0V657"/>
<dbReference type="EMBL" id="RJVP01000001">
    <property type="protein sequence ID" value="ROH88193.1"/>
    <property type="molecule type" value="Genomic_DNA"/>
</dbReference>
<evidence type="ECO:0000313" key="2">
    <source>
        <dbReference type="EMBL" id="ROH88193.1"/>
    </source>
</evidence>
<feature type="chain" id="PRO_5018099606" description="Transporter" evidence="1">
    <location>
        <begin position="20"/>
        <end position="227"/>
    </location>
</feature>
<protein>
    <recommendedName>
        <fullName evidence="4">Transporter</fullName>
    </recommendedName>
</protein>
<reference evidence="2 3" key="1">
    <citation type="submission" date="2018-10" db="EMBL/GenBank/DDBJ databases">
        <authorList>
            <person name="Chen W.-M."/>
        </authorList>
    </citation>
    <scope>NUCLEOTIDE SEQUENCE [LARGE SCALE GENOMIC DNA]</scope>
    <source>
        <strain evidence="2 3">H-5</strain>
    </source>
</reference>
<accession>A0A3N0V657</accession>
<keyword evidence="3" id="KW-1185">Reference proteome</keyword>
<keyword evidence="1" id="KW-0732">Signal</keyword>
<dbReference type="RefSeq" id="WP_123236187.1">
    <property type="nucleotide sequence ID" value="NZ_RJVP01000001.1"/>
</dbReference>
<name>A0A3N0V657_9PROT</name>
<organism evidence="2 3">
    <name type="scientific">Pseudomethylobacillus aquaticus</name>
    <dbReference type="NCBI Taxonomy" id="2676064"/>
    <lineage>
        <taxon>Bacteria</taxon>
        <taxon>Pseudomonadati</taxon>
        <taxon>Pseudomonadota</taxon>
        <taxon>Betaproteobacteria</taxon>
        <taxon>Nitrosomonadales</taxon>
        <taxon>Methylophilaceae</taxon>
        <taxon>Pseudomethylobacillus</taxon>
    </lineage>
</organism>
<gene>
    <name evidence="2" type="ORF">ED236_01600</name>
</gene>
<feature type="signal peptide" evidence="1">
    <location>
        <begin position="1"/>
        <end position="19"/>
    </location>
</feature>